<reference evidence="2" key="1">
    <citation type="submission" date="2022-12" db="EMBL/GenBank/DDBJ databases">
        <title>Species Delineation and Comparative Genomics within the Campylobacter ureolyticus Complex.</title>
        <authorList>
            <person name="Maki J."/>
            <person name="Howard M."/>
            <person name="Connelly S."/>
            <person name="Hardy D.J."/>
            <person name="Cameron A."/>
        </authorList>
    </citation>
    <scope>NUCLEOTIDE SEQUENCE</scope>
    <source>
        <strain evidence="2">URMC_787</strain>
    </source>
</reference>
<evidence type="ECO:0000313" key="3">
    <source>
        <dbReference type="Proteomes" id="UP001075225"/>
    </source>
</evidence>
<feature type="transmembrane region" description="Helical" evidence="1">
    <location>
        <begin position="45"/>
        <end position="63"/>
    </location>
</feature>
<dbReference type="RefSeq" id="WP_269484294.1">
    <property type="nucleotide sequence ID" value="NZ_JAPXGO010000001.1"/>
</dbReference>
<dbReference type="Proteomes" id="UP001075225">
    <property type="component" value="Unassembled WGS sequence"/>
</dbReference>
<dbReference type="EMBL" id="JAPXGO010000001">
    <property type="protein sequence ID" value="MCZ6159198.1"/>
    <property type="molecule type" value="Genomic_DNA"/>
</dbReference>
<comment type="caution">
    <text evidence="2">The sequence shown here is derived from an EMBL/GenBank/DDBJ whole genome shotgun (WGS) entry which is preliminary data.</text>
</comment>
<organism evidence="2 3">
    <name type="scientific">Campylobacter ureolyticus</name>
    <dbReference type="NCBI Taxonomy" id="827"/>
    <lineage>
        <taxon>Bacteria</taxon>
        <taxon>Pseudomonadati</taxon>
        <taxon>Campylobacterota</taxon>
        <taxon>Epsilonproteobacteria</taxon>
        <taxon>Campylobacterales</taxon>
        <taxon>Campylobacteraceae</taxon>
        <taxon>Campylobacter</taxon>
    </lineage>
</organism>
<evidence type="ECO:0000256" key="1">
    <source>
        <dbReference type="SAM" id="Phobius"/>
    </source>
</evidence>
<evidence type="ECO:0000313" key="2">
    <source>
        <dbReference type="EMBL" id="MCZ6159198.1"/>
    </source>
</evidence>
<keyword evidence="1" id="KW-0472">Membrane</keyword>
<dbReference type="AlphaFoldDB" id="A0A9Q4KGF1"/>
<name>A0A9Q4KGF1_9BACT</name>
<protein>
    <submittedName>
        <fullName evidence="2">Uncharacterized protein</fullName>
    </submittedName>
</protein>
<gene>
    <name evidence="2" type="ORF">O6B32_01685</name>
</gene>
<feature type="transmembrane region" description="Helical" evidence="1">
    <location>
        <begin position="20"/>
        <end position="39"/>
    </location>
</feature>
<sequence>MKIECKKCGNQQEVNAKFIVTLIGAAMPIGGFWAWITFFFAGTGLALPICIALVVGGSAMLAFKDQITNFIIKQGYKCPKCGCEEWKPLDE</sequence>
<accession>A0A9Q4KGF1</accession>
<keyword evidence="1" id="KW-1133">Transmembrane helix</keyword>
<keyword evidence="1" id="KW-0812">Transmembrane</keyword>
<proteinExistence type="predicted"/>